<dbReference type="Gene3D" id="3.30.70.330">
    <property type="match status" value="1"/>
</dbReference>
<evidence type="ECO:0000313" key="7">
    <source>
        <dbReference type="EMBL" id="CAF2045512.1"/>
    </source>
</evidence>
<dbReference type="EMBL" id="CAJOBI010001392">
    <property type="protein sequence ID" value="CAF3879024.1"/>
    <property type="molecule type" value="Genomic_DNA"/>
</dbReference>
<organism evidence="7 14">
    <name type="scientific">Rotaria magnacalcarata</name>
    <dbReference type="NCBI Taxonomy" id="392030"/>
    <lineage>
        <taxon>Eukaryota</taxon>
        <taxon>Metazoa</taxon>
        <taxon>Spiralia</taxon>
        <taxon>Gnathifera</taxon>
        <taxon>Rotifera</taxon>
        <taxon>Eurotatoria</taxon>
        <taxon>Bdelloidea</taxon>
        <taxon>Philodinida</taxon>
        <taxon>Philodinidae</taxon>
        <taxon>Rotaria</taxon>
    </lineage>
</organism>
<evidence type="ECO:0000313" key="14">
    <source>
        <dbReference type="Proteomes" id="UP000663824"/>
    </source>
</evidence>
<name>A0A816P9A2_9BILA</name>
<dbReference type="Proteomes" id="UP000663834">
    <property type="component" value="Unassembled WGS sequence"/>
</dbReference>
<dbReference type="PANTHER" id="PTHR48034">
    <property type="entry name" value="TRANSFORMER-2 SEX-DETERMINING PROTEIN-RELATED"/>
    <property type="match status" value="1"/>
</dbReference>
<dbReference type="InterPro" id="IPR035979">
    <property type="entry name" value="RBD_domain_sf"/>
</dbReference>
<feature type="compositionally biased region" description="Polar residues" evidence="2">
    <location>
        <begin position="154"/>
        <end position="166"/>
    </location>
</feature>
<evidence type="ECO:0000313" key="11">
    <source>
        <dbReference type="EMBL" id="CAF3842060.1"/>
    </source>
</evidence>
<dbReference type="GO" id="GO:0003723">
    <property type="term" value="F:RNA binding"/>
    <property type="evidence" value="ECO:0007669"/>
    <property type="project" value="UniProtKB-UniRule"/>
</dbReference>
<dbReference type="EMBL" id="CAJOBJ010042131">
    <property type="protein sequence ID" value="CAF4331985.1"/>
    <property type="molecule type" value="Genomic_DNA"/>
</dbReference>
<comment type="caution">
    <text evidence="7">The sequence shown here is derived from an EMBL/GenBank/DDBJ whole genome shotgun (WGS) entry which is preliminary data.</text>
</comment>
<feature type="region of interest" description="Disordered" evidence="2">
    <location>
        <begin position="122"/>
        <end position="166"/>
    </location>
</feature>
<dbReference type="PROSITE" id="PS50102">
    <property type="entry name" value="RRM"/>
    <property type="match status" value="1"/>
</dbReference>
<evidence type="ECO:0000313" key="9">
    <source>
        <dbReference type="EMBL" id="CAF3750571.1"/>
    </source>
</evidence>
<dbReference type="EMBL" id="CAJOBG010000069">
    <property type="protein sequence ID" value="CAF3750571.1"/>
    <property type="molecule type" value="Genomic_DNA"/>
</dbReference>
<evidence type="ECO:0000313" key="8">
    <source>
        <dbReference type="EMBL" id="CAF2118664.1"/>
    </source>
</evidence>
<dbReference type="EMBL" id="CAJOBH010001213">
    <property type="protein sequence ID" value="CAF3842060.1"/>
    <property type="molecule type" value="Genomic_DNA"/>
</dbReference>
<dbReference type="Proteomes" id="UP000663855">
    <property type="component" value="Unassembled WGS sequence"/>
</dbReference>
<dbReference type="Pfam" id="PF00076">
    <property type="entry name" value="RRM_1"/>
    <property type="match status" value="1"/>
</dbReference>
<feature type="compositionally biased region" description="Low complexity" evidence="2">
    <location>
        <begin position="122"/>
        <end position="144"/>
    </location>
</feature>
<dbReference type="Proteomes" id="UP000663856">
    <property type="component" value="Unassembled WGS sequence"/>
</dbReference>
<evidence type="ECO:0000313" key="6">
    <source>
        <dbReference type="EMBL" id="CAF2012620.1"/>
    </source>
</evidence>
<dbReference type="AlphaFoldDB" id="A0A816P9A2"/>
<proteinExistence type="predicted"/>
<dbReference type="Proteomes" id="UP000663842">
    <property type="component" value="Unassembled WGS sequence"/>
</dbReference>
<reference evidence="7" key="1">
    <citation type="submission" date="2021-02" db="EMBL/GenBank/DDBJ databases">
        <authorList>
            <person name="Nowell W R."/>
        </authorList>
    </citation>
    <scope>NUCLEOTIDE SEQUENCE</scope>
</reference>
<protein>
    <recommendedName>
        <fullName evidence="3">RRM domain-containing protein</fullName>
    </recommendedName>
</protein>
<dbReference type="EMBL" id="CAJOBF010000261">
    <property type="protein sequence ID" value="CAF3785185.1"/>
    <property type="molecule type" value="Genomic_DNA"/>
</dbReference>
<dbReference type="EMBL" id="CAJNOV010018584">
    <property type="protein sequence ID" value="CAF1621568.1"/>
    <property type="molecule type" value="Genomic_DNA"/>
</dbReference>
<evidence type="ECO:0000313" key="13">
    <source>
        <dbReference type="EMBL" id="CAF4331985.1"/>
    </source>
</evidence>
<dbReference type="InterPro" id="IPR050441">
    <property type="entry name" value="RBM"/>
</dbReference>
<dbReference type="Proteomes" id="UP000663866">
    <property type="component" value="Unassembled WGS sequence"/>
</dbReference>
<dbReference type="EMBL" id="CAJNRF010001487">
    <property type="protein sequence ID" value="CAF2012620.1"/>
    <property type="molecule type" value="Genomic_DNA"/>
</dbReference>
<evidence type="ECO:0000256" key="1">
    <source>
        <dbReference type="PROSITE-ProRule" id="PRU00176"/>
    </source>
</evidence>
<dbReference type="InterPro" id="IPR012677">
    <property type="entry name" value="Nucleotide-bd_a/b_plait_sf"/>
</dbReference>
<dbReference type="Proteomes" id="UP000681720">
    <property type="component" value="Unassembled WGS sequence"/>
</dbReference>
<dbReference type="EMBL" id="CAJNRE010005487">
    <property type="protein sequence ID" value="CAF2045512.1"/>
    <property type="molecule type" value="Genomic_DNA"/>
</dbReference>
<dbReference type="InterPro" id="IPR000504">
    <property type="entry name" value="RRM_dom"/>
</dbReference>
<dbReference type="Proteomes" id="UP000663887">
    <property type="component" value="Unassembled WGS sequence"/>
</dbReference>
<dbReference type="Proteomes" id="UP000663824">
    <property type="component" value="Unassembled WGS sequence"/>
</dbReference>
<gene>
    <name evidence="11" type="ORF">BYL167_LOCUS5344</name>
    <name evidence="5" type="ORF">CJN711_LOCUS38003</name>
    <name evidence="13" type="ORF">GIL414_LOCUS27173</name>
    <name evidence="4" type="ORF">KQP761_LOCUS17481</name>
    <name evidence="7" type="ORF">MBJ925_LOCUS12039</name>
    <name evidence="9" type="ORF">OVN521_LOCUS1106</name>
    <name evidence="12" type="ORF">SMN809_LOCUS5507</name>
    <name evidence="10" type="ORF">UXM345_LOCUS3900</name>
    <name evidence="6" type="ORF">WKI299_LOCUS5309</name>
    <name evidence="8" type="ORF">XDN619_LOCUS22216</name>
</gene>
<dbReference type="Proteomes" id="UP000676336">
    <property type="component" value="Unassembled WGS sequence"/>
</dbReference>
<evidence type="ECO:0000256" key="2">
    <source>
        <dbReference type="SAM" id="MobiDB-lite"/>
    </source>
</evidence>
<evidence type="ECO:0000313" key="10">
    <source>
        <dbReference type="EMBL" id="CAF3785185.1"/>
    </source>
</evidence>
<keyword evidence="1" id="KW-0694">RNA-binding</keyword>
<feature type="region of interest" description="Disordered" evidence="2">
    <location>
        <begin position="181"/>
        <end position="202"/>
    </location>
</feature>
<keyword evidence="15" id="KW-1185">Reference proteome</keyword>
<dbReference type="Proteomes" id="UP000681967">
    <property type="component" value="Unassembled WGS sequence"/>
</dbReference>
<evidence type="ECO:0000313" key="4">
    <source>
        <dbReference type="EMBL" id="CAF1548745.1"/>
    </source>
</evidence>
<dbReference type="CDD" id="cd00590">
    <property type="entry name" value="RRM_SF"/>
    <property type="match status" value="1"/>
</dbReference>
<sequence length="308" mass="34664">MYNSKNLHNPSKKLNINTSSNLKQTTCKLFVGNLATHTTSTHLQSIFHTYGQIIECVKVRERYGFVRFSANEEAQRALNACNGLQLNGYPMIVEYAQNEILISPKSPRTTSNRYHTKKVTTPISINKNNSTTTTNSNNININNNQQNDDIPLLTSDSNKFPSSNLNPDASSFTLTCSTSDYYSQSDRPSSRSSSERSNSLSPSILSATLPLSYSEDDDDDDDCHRKNINDKRQTLNLFIGDKILSLYGSNVDANNNQTSAPFNGRDIDPRDPVFIWNFAFYPDVSISPFVKRSDIKTLLERRVSLYSQ</sequence>
<evidence type="ECO:0000313" key="5">
    <source>
        <dbReference type="EMBL" id="CAF1621568.1"/>
    </source>
</evidence>
<dbReference type="SUPFAM" id="SSF54928">
    <property type="entry name" value="RNA-binding domain, RBD"/>
    <property type="match status" value="1"/>
</dbReference>
<dbReference type="SMART" id="SM00360">
    <property type="entry name" value="RRM"/>
    <property type="match status" value="1"/>
</dbReference>
<dbReference type="OrthoDB" id="6730379at2759"/>
<evidence type="ECO:0000313" key="12">
    <source>
        <dbReference type="EMBL" id="CAF3879024.1"/>
    </source>
</evidence>
<dbReference type="EMBL" id="CAJNOW010008878">
    <property type="protein sequence ID" value="CAF1548745.1"/>
    <property type="molecule type" value="Genomic_DNA"/>
</dbReference>
<feature type="domain" description="RRM" evidence="3">
    <location>
        <begin position="27"/>
        <end position="98"/>
    </location>
</feature>
<dbReference type="EMBL" id="CAJNRG010010057">
    <property type="protein sequence ID" value="CAF2118664.1"/>
    <property type="molecule type" value="Genomic_DNA"/>
</dbReference>
<evidence type="ECO:0000259" key="3">
    <source>
        <dbReference type="PROSITE" id="PS50102"/>
    </source>
</evidence>
<evidence type="ECO:0000313" key="15">
    <source>
        <dbReference type="Proteomes" id="UP000663866"/>
    </source>
</evidence>
<accession>A0A816P9A2</accession>